<dbReference type="InterPro" id="IPR023404">
    <property type="entry name" value="rSAM_horseshoe"/>
</dbReference>
<evidence type="ECO:0000313" key="10">
    <source>
        <dbReference type="Proteomes" id="UP000184139"/>
    </source>
</evidence>
<sequence length="613" mass="68202">MVAQQFLPLPASLQECRDRGWQEIDIVLVSGDAYVDHPSFGLAVIGRLLEQHGYRVAVLAQPTYTDDIDFHRFGRPRLFFGISAGNLDSIVANYSGNGKVRDFDAFSPGGSPWRPGEKSRENRWRPDRAVLIYTNLAKRAHTGIPVIIGGVEASLRRFVHFDYQQNRLRGSQLTDAKADLLIYGMAETAVIEAAHRIDAGQSLEGIPGSCLRADDSQLEQISSRAAAADLAIEVLPSWQQIGSDPSCFMAAEKSIDRHARAADRTVLLQRQQAGWLVHYPPAPPLKPAELDQIYQLPFSRKPHPLTPDIPAYEMVKSSVTIVRGCSGNCSFCAIARHQGPMVTSRSIDSILSEIRLLAAGDDFSGTISDLGGPTANLYGTRCAIGSCRRHDCLFPSVCKHLLIDEQHFIELLERVMDCDGVEHAYISSGLRLELLLKTPNLLERIIRYHTPGTLKIAPEHTDKAVLQLMHKEAPENLEHFVTVFRALSAKWGKKHGLTPYIISAHPGCGETETVRMIDQLRELGLVVTKFQDFTPTPGTLSTAMYVTGVHRDHGTPITVARGQAQRTRLRLLIERAFLRNKAAPDRKKRQQSRGTTQQRTRQTNRHKRSSSSR</sequence>
<dbReference type="SMART" id="SM00729">
    <property type="entry name" value="Elp3"/>
    <property type="match status" value="1"/>
</dbReference>
<dbReference type="Pfam" id="PF04055">
    <property type="entry name" value="Radical_SAM"/>
    <property type="match status" value="1"/>
</dbReference>
<evidence type="ECO:0000256" key="1">
    <source>
        <dbReference type="ARBA" id="ARBA00001966"/>
    </source>
</evidence>
<dbReference type="InterPro" id="IPR022946">
    <property type="entry name" value="UPF0313"/>
</dbReference>
<dbReference type="Gene3D" id="3.80.30.20">
    <property type="entry name" value="tm_1862 like domain"/>
    <property type="match status" value="1"/>
</dbReference>
<dbReference type="SFLD" id="SFLDG01082">
    <property type="entry name" value="B12-binding_domain_containing"/>
    <property type="match status" value="1"/>
</dbReference>
<dbReference type="PANTHER" id="PTHR32331">
    <property type="entry name" value="UPF0313 PROTEIN YGIQ"/>
    <property type="match status" value="1"/>
</dbReference>
<evidence type="ECO:0000259" key="8">
    <source>
        <dbReference type="PROSITE" id="PS51918"/>
    </source>
</evidence>
<dbReference type="InterPro" id="IPR013704">
    <property type="entry name" value="UPF0313_N"/>
</dbReference>
<dbReference type="SFLD" id="SFLDS00029">
    <property type="entry name" value="Radical_SAM"/>
    <property type="match status" value="1"/>
</dbReference>
<dbReference type="InterPro" id="IPR006638">
    <property type="entry name" value="Elp3/MiaA/NifB-like_rSAM"/>
</dbReference>
<dbReference type="CDD" id="cd01335">
    <property type="entry name" value="Radical_SAM"/>
    <property type="match status" value="1"/>
</dbReference>
<comment type="cofactor">
    <cofactor evidence="1">
        <name>[4Fe-4S] cluster</name>
        <dbReference type="ChEBI" id="CHEBI:49883"/>
    </cofactor>
</comment>
<dbReference type="GO" id="GO:0046872">
    <property type="term" value="F:metal ion binding"/>
    <property type="evidence" value="ECO:0007669"/>
    <property type="project" value="UniProtKB-KW"/>
</dbReference>
<dbReference type="RefSeq" id="WP_073374685.1">
    <property type="nucleotide sequence ID" value="NZ_FQXS01000006.1"/>
</dbReference>
<keyword evidence="10" id="KW-1185">Reference proteome</keyword>
<dbReference type="InterPro" id="IPR007197">
    <property type="entry name" value="rSAM"/>
</dbReference>
<dbReference type="OrthoDB" id="9803479at2"/>
<proteinExistence type="predicted"/>
<evidence type="ECO:0000256" key="5">
    <source>
        <dbReference type="ARBA" id="ARBA00023004"/>
    </source>
</evidence>
<name>A0A1M5UZ85_9BACT</name>
<dbReference type="SFLD" id="SFLDG01069">
    <property type="entry name" value="UPF0313"/>
    <property type="match status" value="1"/>
</dbReference>
<accession>A0A1M5UZ85</accession>
<feature type="compositionally biased region" description="Low complexity" evidence="7">
    <location>
        <begin position="592"/>
        <end position="601"/>
    </location>
</feature>
<protein>
    <submittedName>
        <fullName evidence="9">Uncharacterized radical SAM protein YgiQ</fullName>
    </submittedName>
</protein>
<dbReference type="GO" id="GO:0003824">
    <property type="term" value="F:catalytic activity"/>
    <property type="evidence" value="ECO:0007669"/>
    <property type="project" value="InterPro"/>
</dbReference>
<evidence type="ECO:0000256" key="6">
    <source>
        <dbReference type="ARBA" id="ARBA00023014"/>
    </source>
</evidence>
<gene>
    <name evidence="9" type="ORF">SAMN02745124_01426</name>
</gene>
<dbReference type="InterPro" id="IPR058240">
    <property type="entry name" value="rSAM_sf"/>
</dbReference>
<keyword evidence="4" id="KW-0479">Metal-binding</keyword>
<dbReference type="Proteomes" id="UP000184139">
    <property type="component" value="Unassembled WGS sequence"/>
</dbReference>
<dbReference type="STRING" id="1121409.SAMN02745124_01426"/>
<dbReference type="SUPFAM" id="SSF102114">
    <property type="entry name" value="Radical SAM enzymes"/>
    <property type="match status" value="1"/>
</dbReference>
<dbReference type="Pfam" id="PF08497">
    <property type="entry name" value="Radical_SAM_N"/>
    <property type="match status" value="1"/>
</dbReference>
<feature type="compositionally biased region" description="Basic residues" evidence="7">
    <location>
        <begin position="602"/>
        <end position="613"/>
    </location>
</feature>
<dbReference type="PANTHER" id="PTHR32331:SF0">
    <property type="entry name" value="UPF0313 PROTEIN YGIQ"/>
    <property type="match status" value="1"/>
</dbReference>
<reference evidence="9 10" key="1">
    <citation type="submission" date="2016-11" db="EMBL/GenBank/DDBJ databases">
        <authorList>
            <person name="Jaros S."/>
            <person name="Januszkiewicz K."/>
            <person name="Wedrychowicz H."/>
        </authorList>
    </citation>
    <scope>NUCLEOTIDE SEQUENCE [LARGE SCALE GENOMIC DNA]</scope>
    <source>
        <strain evidence="9 10">DSM 9705</strain>
    </source>
</reference>
<dbReference type="GO" id="GO:0051539">
    <property type="term" value="F:4 iron, 4 sulfur cluster binding"/>
    <property type="evidence" value="ECO:0007669"/>
    <property type="project" value="UniProtKB-KW"/>
</dbReference>
<dbReference type="AlphaFoldDB" id="A0A1M5UZ85"/>
<evidence type="ECO:0000256" key="4">
    <source>
        <dbReference type="ARBA" id="ARBA00022723"/>
    </source>
</evidence>
<keyword evidence="3" id="KW-0949">S-adenosyl-L-methionine</keyword>
<dbReference type="EMBL" id="FQXS01000006">
    <property type="protein sequence ID" value="SHH68357.1"/>
    <property type="molecule type" value="Genomic_DNA"/>
</dbReference>
<feature type="domain" description="Radical SAM core" evidence="8">
    <location>
        <begin position="311"/>
        <end position="582"/>
    </location>
</feature>
<evidence type="ECO:0000256" key="2">
    <source>
        <dbReference type="ARBA" id="ARBA00022485"/>
    </source>
</evidence>
<organism evidence="9 10">
    <name type="scientific">Desulfofustis glycolicus DSM 9705</name>
    <dbReference type="NCBI Taxonomy" id="1121409"/>
    <lineage>
        <taxon>Bacteria</taxon>
        <taxon>Pseudomonadati</taxon>
        <taxon>Thermodesulfobacteriota</taxon>
        <taxon>Desulfobulbia</taxon>
        <taxon>Desulfobulbales</taxon>
        <taxon>Desulfocapsaceae</taxon>
        <taxon>Desulfofustis</taxon>
    </lineage>
</organism>
<dbReference type="PROSITE" id="PS01278">
    <property type="entry name" value="MTTASE_RADICAL"/>
    <property type="match status" value="1"/>
</dbReference>
<evidence type="ECO:0000256" key="7">
    <source>
        <dbReference type="SAM" id="MobiDB-lite"/>
    </source>
</evidence>
<keyword evidence="6" id="KW-0411">Iron-sulfur</keyword>
<dbReference type="PROSITE" id="PS51918">
    <property type="entry name" value="RADICAL_SAM"/>
    <property type="match status" value="1"/>
</dbReference>
<evidence type="ECO:0000313" key="9">
    <source>
        <dbReference type="EMBL" id="SHH68357.1"/>
    </source>
</evidence>
<keyword evidence="5" id="KW-0408">Iron</keyword>
<evidence type="ECO:0000256" key="3">
    <source>
        <dbReference type="ARBA" id="ARBA00022691"/>
    </source>
</evidence>
<feature type="region of interest" description="Disordered" evidence="7">
    <location>
        <begin position="580"/>
        <end position="613"/>
    </location>
</feature>
<dbReference type="NCBIfam" id="TIGR03904">
    <property type="entry name" value="SAM_YgiQ"/>
    <property type="match status" value="1"/>
</dbReference>
<keyword evidence="2" id="KW-0004">4Fe-4S</keyword>
<dbReference type="InterPro" id="IPR020612">
    <property type="entry name" value="Methylthiotransferase_CS"/>
</dbReference>